<evidence type="ECO:0000256" key="3">
    <source>
        <dbReference type="SAM" id="SignalP"/>
    </source>
</evidence>
<dbReference type="RefSeq" id="WP_237468094.1">
    <property type="nucleotide sequence ID" value="NZ_CAKLDI010000002.1"/>
</dbReference>
<dbReference type="PROSITE" id="PS51257">
    <property type="entry name" value="PROKAR_LIPOPROTEIN"/>
    <property type="match status" value="1"/>
</dbReference>
<dbReference type="Pfam" id="PF09375">
    <property type="entry name" value="Peptidase_M75"/>
    <property type="match status" value="1"/>
</dbReference>
<accession>A0ABM8ZX50</accession>
<protein>
    <submittedName>
        <fullName evidence="5">Iron-regulated protein A</fullName>
    </submittedName>
</protein>
<name>A0ABM8ZX50_9VIBR</name>
<evidence type="ECO:0000256" key="2">
    <source>
        <dbReference type="ARBA" id="ARBA00022729"/>
    </source>
</evidence>
<dbReference type="InterPro" id="IPR018976">
    <property type="entry name" value="Imelysin-like"/>
</dbReference>
<dbReference type="Proteomes" id="UP000838672">
    <property type="component" value="Unassembled WGS sequence"/>
</dbReference>
<organism evidence="5 6">
    <name type="scientific">Vibrio stylophorae</name>
    <dbReference type="NCBI Taxonomy" id="659351"/>
    <lineage>
        <taxon>Bacteria</taxon>
        <taxon>Pseudomonadati</taxon>
        <taxon>Pseudomonadota</taxon>
        <taxon>Gammaproteobacteria</taxon>
        <taxon>Vibrionales</taxon>
        <taxon>Vibrionaceae</taxon>
        <taxon>Vibrio</taxon>
    </lineage>
</organism>
<proteinExistence type="predicted"/>
<evidence type="ECO:0000313" key="5">
    <source>
        <dbReference type="EMBL" id="CAH0535226.1"/>
    </source>
</evidence>
<dbReference type="CDD" id="cd14658">
    <property type="entry name" value="Imelysin-like_IrpA"/>
    <property type="match status" value="1"/>
</dbReference>
<feature type="signal peptide" evidence="3">
    <location>
        <begin position="1"/>
        <end position="20"/>
    </location>
</feature>
<dbReference type="InterPro" id="IPR038352">
    <property type="entry name" value="Imelysin_sf"/>
</dbReference>
<dbReference type="Gene3D" id="1.20.1420.20">
    <property type="entry name" value="M75 peptidase, HXXE motif"/>
    <property type="match status" value="1"/>
</dbReference>
<gene>
    <name evidence="5" type="primary">irpA</name>
    <name evidence="5" type="ORF">VST7929_02878</name>
</gene>
<feature type="chain" id="PRO_5045900718" evidence="3">
    <location>
        <begin position="21"/>
        <end position="395"/>
    </location>
</feature>
<comment type="caution">
    <text evidence="5">The sequence shown here is derived from an EMBL/GenBank/DDBJ whole genome shotgun (WGS) entry which is preliminary data.</text>
</comment>
<dbReference type="EMBL" id="CAKLDI010000002">
    <property type="protein sequence ID" value="CAH0535226.1"/>
    <property type="molecule type" value="Genomic_DNA"/>
</dbReference>
<comment type="subcellular location">
    <subcellularLocation>
        <location evidence="1">Cell envelope</location>
    </subcellularLocation>
</comment>
<feature type="domain" description="Imelysin-like" evidence="4">
    <location>
        <begin position="43"/>
        <end position="382"/>
    </location>
</feature>
<evidence type="ECO:0000313" key="6">
    <source>
        <dbReference type="Proteomes" id="UP000838672"/>
    </source>
</evidence>
<reference evidence="5" key="1">
    <citation type="submission" date="2021-11" db="EMBL/GenBank/DDBJ databases">
        <authorList>
            <person name="Rodrigo-Torres L."/>
            <person name="Arahal R. D."/>
            <person name="Lucena T."/>
        </authorList>
    </citation>
    <scope>NUCLEOTIDE SEQUENCE</scope>
    <source>
        <strain evidence="5">CECT 7929</strain>
    </source>
</reference>
<evidence type="ECO:0000256" key="1">
    <source>
        <dbReference type="ARBA" id="ARBA00004196"/>
    </source>
</evidence>
<evidence type="ECO:0000259" key="4">
    <source>
        <dbReference type="Pfam" id="PF09375"/>
    </source>
</evidence>
<keyword evidence="2 3" id="KW-0732">Signal</keyword>
<keyword evidence="6" id="KW-1185">Reference proteome</keyword>
<dbReference type="InterPro" id="IPR034982">
    <property type="entry name" value="Imelysin-like_IrpA"/>
</dbReference>
<sequence>MKRLLITALTALTMTGCAQHSTSSQFTNQQKSAMVNHVVDDIIVANYQFMDDQLLALLADVQALAKDRSPANLKAAQQSWRKARIGFEIAEAHLFGPVVSLGIDPALDSWPLDTEQLQLTINIANQLKNSAQLDQFSASLNDDVVGFHSVEYLLFGENNNQRAKNISDQQAHYLVLLVQRMVNTSAELQNSWQQSFEQGLAYRQQMTQYQAGLYANEDAVIEELVNGMITIVDEVGTAKLIDPLGDSIATAVPSAVESPYSWGSTQDFFYNIVGVKQVWLGENLLLEKNTQGNGLYHYIASKDQALADQVSKEIDEAINAIVAISYSQYLSGSGAIHRANGDTKQLALLIEQDDIEFAFKSQILTNSGRKKIRAAEAKLDALSQTLTEQVLPLLQ</sequence>